<evidence type="ECO:0000256" key="1">
    <source>
        <dbReference type="ARBA" id="ARBA00022679"/>
    </source>
</evidence>
<dbReference type="RefSeq" id="WP_214296605.1">
    <property type="nucleotide sequence ID" value="NZ_JAHDYS010000003.1"/>
</dbReference>
<sequence length="383" mass="43264">MSLKKASIAVLDMWASNQQTQGPSKHWLYNQLSSQFDVQIVRLPRWSLHDVLLLASTVSYTRYRWGTRFYTAQEKYGRTPRAFIKRTRLFQKALDDLPRNPDVILQIGAMFGPLDVKGVPYLSYHDQTMAMVEAHCTDWLPDNFETIKNDWYRLERDFYNAVTQVVTYSNVTKGSMVNDYGVRPANVSVIPTACKLPFPNSEEALLPRKRQLLFVSTDFKLKGGDLLLEAFPLIKENVPNIELIIAGGKLPPGVVLSDPAIHYVGSLSAQELQRYYLTSELLVHPARYDAFPNVLKEAIACGLPVVASDLCGMPEILDQGKNGILIKNLTSASFAQAVIRLLRDKPHYQQLQQQCLLARDRYQPAIVGQQFITLINSCLGVKC</sequence>
<reference evidence="3 4" key="1">
    <citation type="submission" date="2021-05" db="EMBL/GenBank/DDBJ databases">
        <title>The draft genome of Geobacter chapellei DSM 13688.</title>
        <authorList>
            <person name="Xu Z."/>
            <person name="Masuda Y."/>
            <person name="Itoh H."/>
            <person name="Senoo K."/>
        </authorList>
    </citation>
    <scope>NUCLEOTIDE SEQUENCE [LARGE SCALE GENOMIC DNA]</scope>
    <source>
        <strain evidence="3 4">DSM 13688</strain>
    </source>
</reference>
<protein>
    <submittedName>
        <fullName evidence="3">Glycosyltransferase family 4 protein</fullName>
    </submittedName>
</protein>
<evidence type="ECO:0000259" key="2">
    <source>
        <dbReference type="Pfam" id="PF00534"/>
    </source>
</evidence>
<evidence type="ECO:0000313" key="4">
    <source>
        <dbReference type="Proteomes" id="UP000784128"/>
    </source>
</evidence>
<name>A0ABS5U5E1_9BACT</name>
<dbReference type="PANTHER" id="PTHR46401">
    <property type="entry name" value="GLYCOSYLTRANSFERASE WBBK-RELATED"/>
    <property type="match status" value="1"/>
</dbReference>
<accession>A0ABS5U5E1</accession>
<proteinExistence type="predicted"/>
<organism evidence="3 4">
    <name type="scientific">Pelotalea chapellei</name>
    <dbReference type="NCBI Taxonomy" id="44671"/>
    <lineage>
        <taxon>Bacteria</taxon>
        <taxon>Pseudomonadati</taxon>
        <taxon>Thermodesulfobacteriota</taxon>
        <taxon>Desulfuromonadia</taxon>
        <taxon>Geobacterales</taxon>
        <taxon>Geobacteraceae</taxon>
        <taxon>Pelotalea</taxon>
    </lineage>
</organism>
<evidence type="ECO:0000313" key="3">
    <source>
        <dbReference type="EMBL" id="MBT1070888.1"/>
    </source>
</evidence>
<dbReference type="CDD" id="cd03801">
    <property type="entry name" value="GT4_PimA-like"/>
    <property type="match status" value="1"/>
</dbReference>
<dbReference type="Proteomes" id="UP000784128">
    <property type="component" value="Unassembled WGS sequence"/>
</dbReference>
<gene>
    <name evidence="3" type="ORF">KJB30_03755</name>
</gene>
<keyword evidence="1" id="KW-0808">Transferase</keyword>
<keyword evidence="4" id="KW-1185">Reference proteome</keyword>
<dbReference type="InterPro" id="IPR001296">
    <property type="entry name" value="Glyco_trans_1"/>
</dbReference>
<dbReference type="Gene3D" id="3.40.50.2000">
    <property type="entry name" value="Glycogen Phosphorylase B"/>
    <property type="match status" value="2"/>
</dbReference>
<dbReference type="SUPFAM" id="SSF53756">
    <property type="entry name" value="UDP-Glycosyltransferase/glycogen phosphorylase"/>
    <property type="match status" value="1"/>
</dbReference>
<dbReference type="PANTHER" id="PTHR46401:SF2">
    <property type="entry name" value="GLYCOSYLTRANSFERASE WBBK-RELATED"/>
    <property type="match status" value="1"/>
</dbReference>
<comment type="caution">
    <text evidence="3">The sequence shown here is derived from an EMBL/GenBank/DDBJ whole genome shotgun (WGS) entry which is preliminary data.</text>
</comment>
<dbReference type="Pfam" id="PF00534">
    <property type="entry name" value="Glycos_transf_1"/>
    <property type="match status" value="1"/>
</dbReference>
<feature type="domain" description="Glycosyl transferase family 1" evidence="2">
    <location>
        <begin position="207"/>
        <end position="353"/>
    </location>
</feature>
<dbReference type="EMBL" id="JAHDYS010000003">
    <property type="protein sequence ID" value="MBT1070888.1"/>
    <property type="molecule type" value="Genomic_DNA"/>
</dbReference>